<dbReference type="OrthoDB" id="9793236at2"/>
<dbReference type="InterPro" id="IPR030931">
    <property type="entry name" value="Group_II_RT_mat"/>
</dbReference>
<dbReference type="CDD" id="cd01651">
    <property type="entry name" value="RT_G2_intron"/>
    <property type="match status" value="1"/>
</dbReference>
<keyword evidence="5" id="KW-1185">Reference proteome</keyword>
<name>C1DIG2_AZOVD</name>
<gene>
    <name evidence="4" type="ordered locus">Avin_24600</name>
</gene>
<evidence type="ECO:0000256" key="1">
    <source>
        <dbReference type="ARBA" id="ARBA00034120"/>
    </source>
</evidence>
<dbReference type="PROSITE" id="PS50878">
    <property type="entry name" value="RT_POL"/>
    <property type="match status" value="1"/>
</dbReference>
<protein>
    <submittedName>
        <fullName evidence="4">RNA-directed DNA polymerase</fullName>
    </submittedName>
</protein>
<dbReference type="Pfam" id="PF13655">
    <property type="entry name" value="RVT_N"/>
    <property type="match status" value="1"/>
</dbReference>
<keyword evidence="4" id="KW-0808">Transferase</keyword>
<dbReference type="HOGENOM" id="CLU_013584_15_4_6"/>
<dbReference type="PANTHER" id="PTHR34047">
    <property type="entry name" value="NUCLEAR INTRON MATURASE 1, MITOCHONDRIAL-RELATED"/>
    <property type="match status" value="1"/>
</dbReference>
<feature type="region of interest" description="Disordered" evidence="2">
    <location>
        <begin position="1"/>
        <end position="26"/>
    </location>
</feature>
<keyword evidence="4" id="KW-0548">Nucleotidyltransferase</keyword>
<dbReference type="PANTHER" id="PTHR34047:SF8">
    <property type="entry name" value="PROTEIN YKFC"/>
    <property type="match status" value="1"/>
</dbReference>
<dbReference type="InterPro" id="IPR025960">
    <property type="entry name" value="RVT_N"/>
</dbReference>
<feature type="domain" description="Reverse transcriptase" evidence="3">
    <location>
        <begin position="101"/>
        <end position="335"/>
    </location>
</feature>
<dbReference type="eggNOG" id="COG3344">
    <property type="taxonomic scope" value="Bacteria"/>
</dbReference>
<keyword evidence="4" id="KW-0695">RNA-directed DNA polymerase</keyword>
<dbReference type="RefSeq" id="WP_012701037.1">
    <property type="nucleotide sequence ID" value="NC_012560.1"/>
</dbReference>
<dbReference type="EMBL" id="CP001157">
    <property type="protein sequence ID" value="ACO78643.1"/>
    <property type="molecule type" value="Genomic_DNA"/>
</dbReference>
<dbReference type="InterPro" id="IPR043502">
    <property type="entry name" value="DNA/RNA_pol_sf"/>
</dbReference>
<evidence type="ECO:0000313" key="5">
    <source>
        <dbReference type="Proteomes" id="UP000002424"/>
    </source>
</evidence>
<dbReference type="Pfam" id="PF08388">
    <property type="entry name" value="GIIM"/>
    <property type="match status" value="1"/>
</dbReference>
<dbReference type="Pfam" id="PF00078">
    <property type="entry name" value="RVT_1"/>
    <property type="match status" value="1"/>
</dbReference>
<dbReference type="AlphaFoldDB" id="C1DIG2"/>
<organism evidence="4 5">
    <name type="scientific">Azotobacter vinelandii (strain DJ / ATCC BAA-1303)</name>
    <dbReference type="NCBI Taxonomy" id="322710"/>
    <lineage>
        <taxon>Bacteria</taxon>
        <taxon>Pseudomonadati</taxon>
        <taxon>Pseudomonadota</taxon>
        <taxon>Gammaproteobacteria</taxon>
        <taxon>Pseudomonadales</taxon>
        <taxon>Pseudomonadaceae</taxon>
        <taxon>Azotobacter</taxon>
    </lineage>
</organism>
<dbReference type="NCBIfam" id="TIGR04416">
    <property type="entry name" value="group_II_RT_mat"/>
    <property type="match status" value="1"/>
</dbReference>
<dbReference type="GeneID" id="88185633"/>
<accession>C1DIG2</accession>
<comment type="similarity">
    <text evidence="1">Belongs to the bacterial reverse transcriptase family.</text>
</comment>
<dbReference type="KEGG" id="avn:Avin_24600"/>
<reference evidence="4 5" key="1">
    <citation type="journal article" date="2009" name="J. Bacteriol.">
        <title>Genome sequence of Azotobacter vinelandii, an obligate aerobe specialized to support diverse anaerobic metabolic processes.</title>
        <authorList>
            <person name="Setubal J.C."/>
            <person name="dos Santos P."/>
            <person name="Goldman B.S."/>
            <person name="Ertesvag H."/>
            <person name="Espin G."/>
            <person name="Rubio L.M."/>
            <person name="Valla S."/>
            <person name="Almeida N.F."/>
            <person name="Balasubramanian D."/>
            <person name="Cromes L."/>
            <person name="Curatti L."/>
            <person name="Du Z."/>
            <person name="Godsy E."/>
            <person name="Goodner B."/>
            <person name="Hellner-Burris K."/>
            <person name="Hernandez J.A."/>
            <person name="Houmiel K."/>
            <person name="Imperial J."/>
            <person name="Kennedy C."/>
            <person name="Larson T.J."/>
            <person name="Latreille P."/>
            <person name="Ligon L.S."/>
            <person name="Lu J."/>
            <person name="Maerk M."/>
            <person name="Miller N.M."/>
            <person name="Norton S."/>
            <person name="O'Carroll I.P."/>
            <person name="Paulsen I."/>
            <person name="Raulfs E.C."/>
            <person name="Roemer R."/>
            <person name="Rosser J."/>
            <person name="Segura D."/>
            <person name="Slater S."/>
            <person name="Stricklin S.L."/>
            <person name="Studholme D.J."/>
            <person name="Sun J."/>
            <person name="Viana C.J."/>
            <person name="Wallin E."/>
            <person name="Wang B."/>
            <person name="Wheeler C."/>
            <person name="Zhu H."/>
            <person name="Dean D.R."/>
            <person name="Dixon R."/>
            <person name="Wood D."/>
        </authorList>
    </citation>
    <scope>NUCLEOTIDE SEQUENCE [LARGE SCALE GENOMIC DNA]</scope>
    <source>
        <strain evidence="5">DJ / ATCC BAA-1303</strain>
    </source>
</reference>
<evidence type="ECO:0000256" key="2">
    <source>
        <dbReference type="SAM" id="MobiDB-lite"/>
    </source>
</evidence>
<dbReference type="GO" id="GO:0003964">
    <property type="term" value="F:RNA-directed DNA polymerase activity"/>
    <property type="evidence" value="ECO:0007669"/>
    <property type="project" value="UniProtKB-KW"/>
</dbReference>
<sequence>MTEPARHAQAATPRSGAPSHAKSNWPQSWCRIESDVKRLQVRIAKATREGRWGKVQALQRLLTRSYSGKMLAVKRVTENRGKKTPGIDGKIWSTPVAKSKGASALKQRGYRPQPLRRLYIPKSDGKERPLGIPTMRDRAMQALWKLALEPVAETRADPNSYGFRPERSTADAIAHGFTVLAKRSSAEWILEGDIRGCFDNISHDWLLTNVPMDKTILRKWLQAGYVEQGTLFATEAGTPQGGIISPILANWTLDGLEQAALTSVASTERRRRPFKVHAVRYADDFIVTGASKSLLEHQVRPAIEAFLKERGLELSAKKTHITHISEGFDFLGQNVRKYAGKLLITPARKSVKVLLEKVREVVNGNKAATQANLILILTLTLNPIIRGWAMYHRHVVAAARFAWIDHQIWRILWRWAVRRHAMKSAHWVKQRYFRVVGRRHWVFACKERKHGMSQPVWLFAAASVPIIRHVRICSAANPFDPAWTLYLERRRAQRQVARSPGCWKA</sequence>
<evidence type="ECO:0000259" key="3">
    <source>
        <dbReference type="PROSITE" id="PS50878"/>
    </source>
</evidence>
<proteinExistence type="inferred from homology"/>
<dbReference type="InterPro" id="IPR000477">
    <property type="entry name" value="RT_dom"/>
</dbReference>
<dbReference type="SUPFAM" id="SSF56672">
    <property type="entry name" value="DNA/RNA polymerases"/>
    <property type="match status" value="1"/>
</dbReference>
<evidence type="ECO:0000313" key="4">
    <source>
        <dbReference type="EMBL" id="ACO78643.1"/>
    </source>
</evidence>
<dbReference type="InterPro" id="IPR013597">
    <property type="entry name" value="Mat_intron_G2"/>
</dbReference>
<dbReference type="Proteomes" id="UP000002424">
    <property type="component" value="Chromosome"/>
</dbReference>
<dbReference type="EnsemblBacteria" id="ACO78643">
    <property type="protein sequence ID" value="ACO78643"/>
    <property type="gene ID" value="Avin_24600"/>
</dbReference>
<dbReference type="InterPro" id="IPR051083">
    <property type="entry name" value="GrpII_Intron_Splice-Mob/Def"/>
</dbReference>